<evidence type="ECO:0000313" key="2">
    <source>
        <dbReference type="EMBL" id="AFK37592.1"/>
    </source>
</evidence>
<feature type="compositionally biased region" description="Polar residues" evidence="1">
    <location>
        <begin position="88"/>
        <end position="112"/>
    </location>
</feature>
<organism evidence="2">
    <name type="scientific">Lotus japonicus</name>
    <name type="common">Lotus corniculatus var. japonicus</name>
    <dbReference type="NCBI Taxonomy" id="34305"/>
    <lineage>
        <taxon>Eukaryota</taxon>
        <taxon>Viridiplantae</taxon>
        <taxon>Streptophyta</taxon>
        <taxon>Embryophyta</taxon>
        <taxon>Tracheophyta</taxon>
        <taxon>Spermatophyta</taxon>
        <taxon>Magnoliopsida</taxon>
        <taxon>eudicotyledons</taxon>
        <taxon>Gunneridae</taxon>
        <taxon>Pentapetalae</taxon>
        <taxon>rosids</taxon>
        <taxon>fabids</taxon>
        <taxon>Fabales</taxon>
        <taxon>Fabaceae</taxon>
        <taxon>Papilionoideae</taxon>
        <taxon>50 kb inversion clade</taxon>
        <taxon>NPAAA clade</taxon>
        <taxon>Hologalegina</taxon>
        <taxon>robinioid clade</taxon>
        <taxon>Loteae</taxon>
        <taxon>Lotus</taxon>
    </lineage>
</organism>
<accession>I3SBF0</accession>
<reference evidence="2" key="1">
    <citation type="submission" date="2012-05" db="EMBL/GenBank/DDBJ databases">
        <authorList>
            <person name="Krishnakumar V."/>
            <person name="Cheung F."/>
            <person name="Xiao Y."/>
            <person name="Chan A."/>
            <person name="Moskal W.A."/>
            <person name="Town C.D."/>
        </authorList>
    </citation>
    <scope>NUCLEOTIDE SEQUENCE</scope>
</reference>
<dbReference type="AlphaFoldDB" id="I3SBF0"/>
<name>I3SBF0_LOTJA</name>
<evidence type="ECO:0000256" key="1">
    <source>
        <dbReference type="SAM" id="MobiDB-lite"/>
    </source>
</evidence>
<proteinExistence type="evidence at transcript level"/>
<sequence length="112" mass="12888">MNVSQMGISRPISLEMILARFFNWSERLTILVSIPNAIHFLHTGMIPGFFKNRLKTNNIFLSDIGWQSSVTMDCPLSQRKMMQAWSHGKSTQTEQSSNTKIYNSWPHNNDKA</sequence>
<feature type="region of interest" description="Disordered" evidence="1">
    <location>
        <begin position="83"/>
        <end position="112"/>
    </location>
</feature>
<dbReference type="EMBL" id="BT137797">
    <property type="protein sequence ID" value="AFK37592.1"/>
    <property type="molecule type" value="mRNA"/>
</dbReference>
<protein>
    <submittedName>
        <fullName evidence="2">Uncharacterized protein</fullName>
    </submittedName>
</protein>